<evidence type="ECO:0000259" key="2">
    <source>
        <dbReference type="Pfam" id="PF02517"/>
    </source>
</evidence>
<accession>A0ABX8GNT9</accession>
<protein>
    <recommendedName>
        <fullName evidence="2">CAAX prenyl protease 2/Lysostaphin resistance protein A-like domain-containing protein</fullName>
    </recommendedName>
</protein>
<keyword evidence="1" id="KW-0472">Membrane</keyword>
<dbReference type="Proteomes" id="UP000679335">
    <property type="component" value="Chromosome"/>
</dbReference>
<dbReference type="InterPro" id="IPR003675">
    <property type="entry name" value="Rce1/LyrA-like_dom"/>
</dbReference>
<sequence>MTDLAPDRRVRGGTVVAACAAWLVLWWLTPGLHARGAGSLVTDDDATSVLVESAVALVVLAALAVAHRGVTRSLLAPSRACWAYVLPAALAIALPFHYGLTLPVGVYVAWMAVSVLWQQYLTFGLLQHHVGRRLSTPWTIVVVAVIFWAGHAWVLPDRFGLDQPVPALGIVALGVALATIRARLGTLHVPVALHLAFYLAFA</sequence>
<gene>
    <name evidence="3" type="ORF">KKR89_06575</name>
</gene>
<evidence type="ECO:0000313" key="4">
    <source>
        <dbReference type="Proteomes" id="UP000679335"/>
    </source>
</evidence>
<keyword evidence="4" id="KW-1185">Reference proteome</keyword>
<dbReference type="EMBL" id="CP076023">
    <property type="protein sequence ID" value="QWC17246.1"/>
    <property type="molecule type" value="Genomic_DNA"/>
</dbReference>
<reference evidence="3 4" key="1">
    <citation type="submission" date="2021-05" db="EMBL/GenBank/DDBJ databases">
        <title>Novel species in genus Cellulomonas.</title>
        <authorList>
            <person name="Zhang G."/>
        </authorList>
    </citation>
    <scope>NUCLEOTIDE SEQUENCE [LARGE SCALE GENOMIC DNA]</scope>
    <source>
        <strain evidence="4">zg-ZUI157</strain>
    </source>
</reference>
<keyword evidence="1" id="KW-0812">Transmembrane</keyword>
<name>A0ABX8GNT9_9CELL</name>
<proteinExistence type="predicted"/>
<feature type="transmembrane region" description="Helical" evidence="1">
    <location>
        <begin position="138"/>
        <end position="155"/>
    </location>
</feature>
<organism evidence="3 4">
    <name type="scientific">Cellulomonas dongxiuzhuiae</name>
    <dbReference type="NCBI Taxonomy" id="2819979"/>
    <lineage>
        <taxon>Bacteria</taxon>
        <taxon>Bacillati</taxon>
        <taxon>Actinomycetota</taxon>
        <taxon>Actinomycetes</taxon>
        <taxon>Micrococcales</taxon>
        <taxon>Cellulomonadaceae</taxon>
        <taxon>Cellulomonas</taxon>
    </lineage>
</organism>
<feature type="transmembrane region" description="Helical" evidence="1">
    <location>
        <begin position="167"/>
        <end position="184"/>
    </location>
</feature>
<evidence type="ECO:0000256" key="1">
    <source>
        <dbReference type="SAM" id="Phobius"/>
    </source>
</evidence>
<feature type="transmembrane region" description="Helical" evidence="1">
    <location>
        <begin position="12"/>
        <end position="29"/>
    </location>
</feature>
<feature type="transmembrane region" description="Helical" evidence="1">
    <location>
        <begin position="106"/>
        <end position="126"/>
    </location>
</feature>
<dbReference type="Pfam" id="PF02517">
    <property type="entry name" value="Rce1-like"/>
    <property type="match status" value="1"/>
</dbReference>
<feature type="transmembrane region" description="Helical" evidence="1">
    <location>
        <begin position="49"/>
        <end position="70"/>
    </location>
</feature>
<dbReference type="RefSeq" id="WP_208197520.1">
    <property type="nucleotide sequence ID" value="NZ_CP076023.1"/>
</dbReference>
<evidence type="ECO:0000313" key="3">
    <source>
        <dbReference type="EMBL" id="QWC17246.1"/>
    </source>
</evidence>
<feature type="transmembrane region" description="Helical" evidence="1">
    <location>
        <begin position="82"/>
        <end position="100"/>
    </location>
</feature>
<feature type="domain" description="CAAX prenyl protease 2/Lysostaphin resistance protein A-like" evidence="2">
    <location>
        <begin position="105"/>
        <end position="197"/>
    </location>
</feature>
<keyword evidence="1" id="KW-1133">Transmembrane helix</keyword>